<gene>
    <name evidence="1" type="ordered locus">Sde_3209</name>
</gene>
<dbReference type="HOGENOM" id="CLU_056498_0_0_6"/>
<dbReference type="EMBL" id="CP000282">
    <property type="protein sequence ID" value="ABD82466.1"/>
    <property type="molecule type" value="Genomic_DNA"/>
</dbReference>
<dbReference type="eggNOG" id="COG1215">
    <property type="taxonomic scope" value="Bacteria"/>
</dbReference>
<dbReference type="CAZy" id="GT81">
    <property type="family name" value="Glycosyltransferase Family 81"/>
</dbReference>
<evidence type="ECO:0000313" key="2">
    <source>
        <dbReference type="Proteomes" id="UP000001947"/>
    </source>
</evidence>
<dbReference type="KEGG" id="sde:Sde_3209"/>
<protein>
    <submittedName>
        <fullName evidence="1">A-glycosyltransferase-like protein</fullName>
    </submittedName>
</protein>
<sequence>MGDFYQNGIITTLHNLKQRPLEAMEDELRKFSKTRPMALVLPSLFSELEGDALPNIVNELSKVDYLQEIVIGLDRADEDQYRRALEFFKPLKQNFKVLWNDGPRLRAIDQRLKDEGLSPMEAGKGRNVWFCLGYVLASGQSQSVALHDCDIVTYDRSLLARLIYPVANPSFNYEFCKGFYARVANGKIHGRVSRLLVTPLIRALKKTLGHYDYLDYIDSFRYPLAGEFSFRTDVITDIRIPSDWGLEIGVLSELNRNYANNRICQADIADTYDHKHQDLSAEDAEKGLSKMSIDISKALFRKLATNGVVFNSETFRSIKATYFRIALDFVETYYNDAVVNGLKLDIHSEERAVELFARNILEAGKRFLSNPMEKPFIPSWNRVTSAIPGILEDINAAVEADMADFQ</sequence>
<accession>Q21FR3</accession>
<dbReference type="SUPFAM" id="SSF53448">
    <property type="entry name" value="Nucleotide-diphospho-sugar transferases"/>
    <property type="match status" value="1"/>
</dbReference>
<proteinExistence type="predicted"/>
<evidence type="ECO:0000313" key="1">
    <source>
        <dbReference type="EMBL" id="ABD82466.1"/>
    </source>
</evidence>
<keyword evidence="2" id="KW-1185">Reference proteome</keyword>
<dbReference type="RefSeq" id="WP_011469682.1">
    <property type="nucleotide sequence ID" value="NC_007912.1"/>
</dbReference>
<organism evidence="1 2">
    <name type="scientific">Saccharophagus degradans (strain 2-40 / ATCC 43961 / DSM 17024)</name>
    <dbReference type="NCBI Taxonomy" id="203122"/>
    <lineage>
        <taxon>Bacteria</taxon>
        <taxon>Pseudomonadati</taxon>
        <taxon>Pseudomonadota</taxon>
        <taxon>Gammaproteobacteria</taxon>
        <taxon>Cellvibrionales</taxon>
        <taxon>Cellvibrionaceae</taxon>
        <taxon>Saccharophagus</taxon>
    </lineage>
</organism>
<reference evidence="1 2" key="1">
    <citation type="journal article" date="2008" name="PLoS Genet.">
        <title>Complete genome sequence of the complex carbohydrate-degrading marine bacterium, Saccharophagus degradans strain 2-40 T.</title>
        <authorList>
            <person name="Weiner R.M."/>
            <person name="Taylor L.E.II."/>
            <person name="Henrissat B."/>
            <person name="Hauser L."/>
            <person name="Land M."/>
            <person name="Coutinho P.M."/>
            <person name="Rancurel C."/>
            <person name="Saunders E.H."/>
            <person name="Longmire A.G."/>
            <person name="Zhang H."/>
            <person name="Bayer E.A."/>
            <person name="Gilbert H.J."/>
            <person name="Larimer F."/>
            <person name="Zhulin I.B."/>
            <person name="Ekborg N.A."/>
            <person name="Lamed R."/>
            <person name="Richardson P.M."/>
            <person name="Borovok I."/>
            <person name="Hutcheson S."/>
        </authorList>
    </citation>
    <scope>NUCLEOTIDE SEQUENCE [LARGE SCALE GENOMIC DNA]</scope>
    <source>
        <strain evidence="2">2-40 / ATCC 43961 / DSM 17024</strain>
    </source>
</reference>
<dbReference type="Gene3D" id="3.90.550.10">
    <property type="entry name" value="Spore Coat Polysaccharide Biosynthesis Protein SpsA, Chain A"/>
    <property type="match status" value="1"/>
</dbReference>
<dbReference type="GO" id="GO:0016740">
    <property type="term" value="F:transferase activity"/>
    <property type="evidence" value="ECO:0007669"/>
    <property type="project" value="UniProtKB-KW"/>
</dbReference>
<dbReference type="Proteomes" id="UP000001947">
    <property type="component" value="Chromosome"/>
</dbReference>
<dbReference type="GeneID" id="98614836"/>
<dbReference type="InterPro" id="IPR029044">
    <property type="entry name" value="Nucleotide-diphossugar_trans"/>
</dbReference>
<keyword evidence="1" id="KW-0808">Transferase</keyword>
<dbReference type="AlphaFoldDB" id="Q21FR3"/>
<dbReference type="STRING" id="203122.Sde_3209"/>
<name>Q21FR3_SACD2</name>
<dbReference type="OrthoDB" id="9477at2"/>